<dbReference type="SUPFAM" id="SSF50199">
    <property type="entry name" value="Staphylococcal nuclease"/>
    <property type="match status" value="1"/>
</dbReference>
<name>A0A7W6CZC2_9HYPH</name>
<evidence type="ECO:0000313" key="3">
    <source>
        <dbReference type="Proteomes" id="UP000528964"/>
    </source>
</evidence>
<accession>A0A7W6CZC2</accession>
<dbReference type="AlphaFoldDB" id="A0A7W6CZC2"/>
<dbReference type="InterPro" id="IPR016071">
    <property type="entry name" value="Staphylococal_nuclease_OB-fold"/>
</dbReference>
<dbReference type="EMBL" id="JACIDR010000004">
    <property type="protein sequence ID" value="MBB3973855.1"/>
    <property type="molecule type" value="Genomic_DNA"/>
</dbReference>
<dbReference type="Gene3D" id="2.40.50.90">
    <property type="match status" value="1"/>
</dbReference>
<evidence type="ECO:0000259" key="1">
    <source>
        <dbReference type="PROSITE" id="PS50830"/>
    </source>
</evidence>
<organism evidence="2 3">
    <name type="scientific">Hansschlegelia beijingensis</name>
    <dbReference type="NCBI Taxonomy" id="1133344"/>
    <lineage>
        <taxon>Bacteria</taxon>
        <taxon>Pseudomonadati</taxon>
        <taxon>Pseudomonadota</taxon>
        <taxon>Alphaproteobacteria</taxon>
        <taxon>Hyphomicrobiales</taxon>
        <taxon>Methylopilaceae</taxon>
        <taxon>Hansschlegelia</taxon>
    </lineage>
</organism>
<comment type="caution">
    <text evidence="2">The sequence shown here is derived from an EMBL/GenBank/DDBJ whole genome shotgun (WGS) entry which is preliminary data.</text>
</comment>
<feature type="domain" description="TNase-like" evidence="1">
    <location>
        <begin position="53"/>
        <end position="160"/>
    </location>
</feature>
<keyword evidence="2" id="KW-0255">Endonuclease</keyword>
<dbReference type="PROSITE" id="PS50830">
    <property type="entry name" value="TNASE_3"/>
    <property type="match status" value="1"/>
</dbReference>
<dbReference type="SMART" id="SM00318">
    <property type="entry name" value="SNc"/>
    <property type="match status" value="1"/>
</dbReference>
<evidence type="ECO:0000313" key="2">
    <source>
        <dbReference type="EMBL" id="MBB3973855.1"/>
    </source>
</evidence>
<sequence>MFFFSPRRRWSAQRLADLGAGVCLGVAIAVAAQVKGEGREVPPSAPEVRSPPQGFRATALSVLDGDTFEARVTVFPGQEIVTRVRLAGIDAPERRGRCAAEKAAAEAATRALRKLVDGRPLTLTDVEADKYFGRVVARVASGAGDVAEALLADGHARPYEGGRRAGWC</sequence>
<keyword evidence="2" id="KW-0540">Nuclease</keyword>
<dbReference type="RefSeq" id="WP_210286184.1">
    <property type="nucleotide sequence ID" value="NZ_JACIDR010000004.1"/>
</dbReference>
<gene>
    <name evidence="2" type="ORF">GGR24_002532</name>
</gene>
<dbReference type="Pfam" id="PF00565">
    <property type="entry name" value="SNase"/>
    <property type="match status" value="1"/>
</dbReference>
<dbReference type="GO" id="GO:0004519">
    <property type="term" value="F:endonuclease activity"/>
    <property type="evidence" value="ECO:0007669"/>
    <property type="project" value="UniProtKB-KW"/>
</dbReference>
<keyword evidence="3" id="KW-1185">Reference proteome</keyword>
<reference evidence="2 3" key="1">
    <citation type="submission" date="2020-08" db="EMBL/GenBank/DDBJ databases">
        <title>Genomic Encyclopedia of Type Strains, Phase IV (KMG-IV): sequencing the most valuable type-strain genomes for metagenomic binning, comparative biology and taxonomic classification.</title>
        <authorList>
            <person name="Goeker M."/>
        </authorList>
    </citation>
    <scope>NUCLEOTIDE SEQUENCE [LARGE SCALE GENOMIC DNA]</scope>
    <source>
        <strain evidence="2 3">DSM 25481</strain>
    </source>
</reference>
<proteinExistence type="predicted"/>
<dbReference type="Proteomes" id="UP000528964">
    <property type="component" value="Unassembled WGS sequence"/>
</dbReference>
<dbReference type="InterPro" id="IPR035437">
    <property type="entry name" value="SNase_OB-fold_sf"/>
</dbReference>
<keyword evidence="2" id="KW-0378">Hydrolase</keyword>
<protein>
    <submittedName>
        <fullName evidence="2">Endonuclease YncB(Thermonuclease family)</fullName>
    </submittedName>
</protein>